<dbReference type="AlphaFoldDB" id="A0A978UVY6"/>
<feature type="repeat" description="PPR" evidence="12">
    <location>
        <begin position="599"/>
        <end position="633"/>
    </location>
</feature>
<protein>
    <recommendedName>
        <fullName evidence="15">Pentatricopeptide repeat-containing protein At3g53700, chloroplastic-like</fullName>
    </recommendedName>
</protein>
<evidence type="ECO:0000256" key="5">
    <source>
        <dbReference type="ARBA" id="ARBA00022618"/>
    </source>
</evidence>
<dbReference type="GO" id="GO:0000444">
    <property type="term" value="C:MIS12/MIND type complex"/>
    <property type="evidence" value="ECO:0007669"/>
    <property type="project" value="InterPro"/>
</dbReference>
<comment type="subcellular location">
    <subcellularLocation>
        <location evidence="2">Chromosome</location>
        <location evidence="2">Centromere</location>
        <location evidence="2">Kinetochore</location>
    </subcellularLocation>
    <subcellularLocation>
        <location evidence="1">Nucleus</location>
    </subcellularLocation>
</comment>
<feature type="repeat" description="PPR" evidence="12">
    <location>
        <begin position="249"/>
        <end position="283"/>
    </location>
</feature>
<dbReference type="PANTHER" id="PTHR47936">
    <property type="entry name" value="PPR_LONG DOMAIN-CONTAINING PROTEIN"/>
    <property type="match status" value="1"/>
</dbReference>
<keyword evidence="7" id="KW-0498">Mitosis</keyword>
<feature type="repeat" description="PPR" evidence="12">
    <location>
        <begin position="424"/>
        <end position="458"/>
    </location>
</feature>
<name>A0A978UVY6_ZIZJJ</name>
<keyword evidence="9" id="KW-0539">Nucleus</keyword>
<feature type="repeat" description="PPR" evidence="12">
    <location>
        <begin position="319"/>
        <end position="353"/>
    </location>
</feature>
<keyword evidence="6" id="KW-0677">Repeat</keyword>
<evidence type="ECO:0000256" key="6">
    <source>
        <dbReference type="ARBA" id="ARBA00022737"/>
    </source>
</evidence>
<dbReference type="Gene3D" id="1.25.40.10">
    <property type="entry name" value="Tetratricopeptide repeat domain"/>
    <property type="match status" value="7"/>
</dbReference>
<dbReference type="EMBL" id="JAEACU010000008">
    <property type="protein sequence ID" value="KAH7519152.1"/>
    <property type="molecule type" value="Genomic_DNA"/>
</dbReference>
<dbReference type="Pfam" id="PF03980">
    <property type="entry name" value="Nnf1"/>
    <property type="match status" value="1"/>
</dbReference>
<evidence type="ECO:0000256" key="7">
    <source>
        <dbReference type="ARBA" id="ARBA00022776"/>
    </source>
</evidence>
<feature type="repeat" description="PPR" evidence="12">
    <location>
        <begin position="143"/>
        <end position="177"/>
    </location>
</feature>
<evidence type="ECO:0000256" key="4">
    <source>
        <dbReference type="ARBA" id="ARBA00022454"/>
    </source>
</evidence>
<feature type="repeat" description="PPR" evidence="12">
    <location>
        <begin position="494"/>
        <end position="528"/>
    </location>
</feature>
<keyword evidence="8" id="KW-0995">Kinetochore</keyword>
<evidence type="ECO:0000313" key="13">
    <source>
        <dbReference type="EMBL" id="KAH7519152.1"/>
    </source>
</evidence>
<feature type="repeat" description="PPR" evidence="12">
    <location>
        <begin position="529"/>
        <end position="563"/>
    </location>
</feature>
<dbReference type="GO" id="GO:0010019">
    <property type="term" value="P:chloroplast-nucleus signaling pathway"/>
    <property type="evidence" value="ECO:0007669"/>
    <property type="project" value="TreeGrafter"/>
</dbReference>
<evidence type="ECO:0000256" key="2">
    <source>
        <dbReference type="ARBA" id="ARBA00004629"/>
    </source>
</evidence>
<evidence type="ECO:0008006" key="15">
    <source>
        <dbReference type="Google" id="ProtNLM"/>
    </source>
</evidence>
<evidence type="ECO:0000256" key="11">
    <source>
        <dbReference type="ARBA" id="ARBA00023328"/>
    </source>
</evidence>
<keyword evidence="5" id="KW-0132">Cell division</keyword>
<dbReference type="PANTHER" id="PTHR47936:SF1">
    <property type="entry name" value="PENTATRICOPEPTIDE REPEAT-CONTAINING PROTEIN GUN1, CHLOROPLASTIC"/>
    <property type="match status" value="1"/>
</dbReference>
<dbReference type="FunFam" id="1.25.40.10:FF:000579">
    <property type="entry name" value="Pentatricopeptide repeat-containing protein At5g39710"/>
    <property type="match status" value="1"/>
</dbReference>
<gene>
    <name evidence="13" type="ORF">FEM48_Zijuj08G0005400</name>
</gene>
<dbReference type="NCBIfam" id="TIGR00756">
    <property type="entry name" value="PPR"/>
    <property type="match status" value="13"/>
</dbReference>
<dbReference type="GO" id="GO:0005634">
    <property type="term" value="C:nucleus"/>
    <property type="evidence" value="ECO:0007669"/>
    <property type="project" value="UniProtKB-SubCell"/>
</dbReference>
<keyword evidence="10" id="KW-0131">Cell cycle</keyword>
<feature type="repeat" description="PPR" evidence="12">
    <location>
        <begin position="634"/>
        <end position="668"/>
    </location>
</feature>
<dbReference type="GO" id="GO:0051301">
    <property type="term" value="P:cell division"/>
    <property type="evidence" value="ECO:0007669"/>
    <property type="project" value="UniProtKB-KW"/>
</dbReference>
<keyword evidence="4" id="KW-0158">Chromosome</keyword>
<evidence type="ECO:0000256" key="3">
    <source>
        <dbReference type="ARBA" id="ARBA00007626"/>
    </source>
</evidence>
<keyword evidence="11" id="KW-0137">Centromere</keyword>
<evidence type="ECO:0000256" key="1">
    <source>
        <dbReference type="ARBA" id="ARBA00004123"/>
    </source>
</evidence>
<organism evidence="13 14">
    <name type="scientific">Ziziphus jujuba var. spinosa</name>
    <dbReference type="NCBI Taxonomy" id="714518"/>
    <lineage>
        <taxon>Eukaryota</taxon>
        <taxon>Viridiplantae</taxon>
        <taxon>Streptophyta</taxon>
        <taxon>Embryophyta</taxon>
        <taxon>Tracheophyta</taxon>
        <taxon>Spermatophyta</taxon>
        <taxon>Magnoliopsida</taxon>
        <taxon>eudicotyledons</taxon>
        <taxon>Gunneridae</taxon>
        <taxon>Pentapetalae</taxon>
        <taxon>rosids</taxon>
        <taxon>fabids</taxon>
        <taxon>Rosales</taxon>
        <taxon>Rhamnaceae</taxon>
        <taxon>Paliureae</taxon>
        <taxon>Ziziphus</taxon>
    </lineage>
</organism>
<feature type="repeat" description="PPR" evidence="12">
    <location>
        <begin position="459"/>
        <end position="493"/>
    </location>
</feature>
<feature type="repeat" description="PPR" evidence="12">
    <location>
        <begin position="354"/>
        <end position="388"/>
    </location>
</feature>
<comment type="similarity">
    <text evidence="3">Belongs to the PPR family. P subfamily.</text>
</comment>
<evidence type="ECO:0000256" key="12">
    <source>
        <dbReference type="PROSITE-ProRule" id="PRU00708"/>
    </source>
</evidence>
<dbReference type="InterPro" id="IPR007128">
    <property type="entry name" value="PMF1/Nnf1"/>
</dbReference>
<accession>A0A978UVY6</accession>
<feature type="repeat" description="PPR" evidence="12">
    <location>
        <begin position="284"/>
        <end position="318"/>
    </location>
</feature>
<dbReference type="FunFam" id="1.25.40.10:FF:000294">
    <property type="entry name" value="Pentatricopeptide repeat-containing protein At1g09900"/>
    <property type="match status" value="3"/>
</dbReference>
<feature type="repeat" description="PPR" evidence="12">
    <location>
        <begin position="564"/>
        <end position="598"/>
    </location>
</feature>
<feature type="repeat" description="PPR" evidence="12">
    <location>
        <begin position="389"/>
        <end position="423"/>
    </location>
</feature>
<dbReference type="InterPro" id="IPR002885">
    <property type="entry name" value="PPR_rpt"/>
</dbReference>
<reference evidence="13" key="1">
    <citation type="journal article" date="2021" name="Front. Plant Sci.">
        <title>Chromosome-Scale Genome Assembly for Chinese Sour Jujube and Insights Into Its Genome Evolution and Domestication Signature.</title>
        <authorList>
            <person name="Shen L.-Y."/>
            <person name="Luo H."/>
            <person name="Wang X.-L."/>
            <person name="Wang X.-M."/>
            <person name="Qiu X.-J."/>
            <person name="Liu H."/>
            <person name="Zhou S.-S."/>
            <person name="Jia K.-H."/>
            <person name="Nie S."/>
            <person name="Bao Y.-T."/>
            <person name="Zhang R.-G."/>
            <person name="Yun Q.-Z."/>
            <person name="Chai Y.-H."/>
            <person name="Lu J.-Y."/>
            <person name="Li Y."/>
            <person name="Zhao S.-W."/>
            <person name="Mao J.-F."/>
            <person name="Jia S.-G."/>
            <person name="Mao Y.-M."/>
        </authorList>
    </citation>
    <scope>NUCLEOTIDE SEQUENCE</scope>
    <source>
        <strain evidence="13">AT0</strain>
        <tissue evidence="13">Leaf</tissue>
    </source>
</reference>
<sequence>MLIFKHKEGDLVESTEYREAEISATFNGVAWGALCPNSKNLYWALRSHQKVSKRGQGKREILYLKCYPWSHNPIYLFSSSVSQHHELRLPIHSSLSPIPSPSHNLPPDFTSSQLLHTLRRQHDESSALRIFQWASRQPNFVPSSYVYEELLRKLAKVGSFESMRGVLEEMKLAGCKISGGTFLIFVESYSKFDLHDEILGILEVMENEFGVKPDTHFFNFLLNVLVDGNKLKLVETAHSGMVIRGIKPDVSTFNILIKALCRAHQIRPAILMMEEMSSYGLTPDETTFTTLMQGYIEEGDTTGALRINDQMVQYGCPCTNITVNVLINGFCKEGRIEEALSFLQGMANDGFLPDQFTYNTLVNGLCRAGHVKHALEIMDVILQRGFDLDIFSYNSLISGLCKLGEVEEAVEILEQMVSRDCPPNTVTYNTLISTLCKDNQVTEATELARVLTSKGILPDVCTFNSLIQGLCMTGNYKFALELFEEMKHKGCQPDEFTYNMLIDSYCSRGRLKDALNLLKEMESSGCARNVVVYNTLIDGLCKSKRIEEAEQIFDQMELQGISRNSVTYNTLIDGLCQNRRVEEASQLMDQMIMEGLKPDKFTYNSLLTYFCRTGDIKKAADIVQTMTSNGCEPDIVTYGTIIGGLCKAGRVEAASRLLRTVQMKGMVLTPQAYNPVIQALFKRKRTKEAMRLFREMVEKADPPDAISHKIVYRGLCTGGGPIGEAVDFMVEMIEKGFLPEFSSFVMLAEGLCALSMEDTLIKLVDIVMEKAKLSDDEVSMVSGFLKINKFRDALATLGDSGMALQVQQIVQTFGVGCRMDMVVLGSGYRSKPMGSRNMDLSKSFKLATRSLLTAITKQDICKAFSSFTTAEQDFLHRLFVQVITSLHENIENDFETLCHETQVRTALDTIEQLVEEQGLDPLFSDKTNLKDVTSKLLTTKKNEIQYLKNMLELAEEQNHLIRSRLELLKKGKVDVSGMTDVAEKVLSFVSLSCLFLPHSTPTLQFFEIFNGD</sequence>
<comment type="caution">
    <text evidence="13">The sequence shown here is derived from an EMBL/GenBank/DDBJ whole genome shotgun (WGS) entry which is preliminary data.</text>
</comment>
<feature type="repeat" description="PPR" evidence="12">
    <location>
        <begin position="669"/>
        <end position="703"/>
    </location>
</feature>
<dbReference type="GO" id="GO:0009507">
    <property type="term" value="C:chloroplast"/>
    <property type="evidence" value="ECO:0007669"/>
    <property type="project" value="TreeGrafter"/>
</dbReference>
<dbReference type="GO" id="GO:0031930">
    <property type="term" value="P:mitochondria-nucleus signaling pathway"/>
    <property type="evidence" value="ECO:0007669"/>
    <property type="project" value="TreeGrafter"/>
</dbReference>
<dbReference type="Proteomes" id="UP000813462">
    <property type="component" value="Unassembled WGS sequence"/>
</dbReference>
<dbReference type="PROSITE" id="PS51375">
    <property type="entry name" value="PPR"/>
    <property type="match status" value="15"/>
</dbReference>
<proteinExistence type="inferred from homology"/>
<dbReference type="InterPro" id="IPR011990">
    <property type="entry name" value="TPR-like_helical_dom_sf"/>
</dbReference>
<evidence type="ECO:0000256" key="8">
    <source>
        <dbReference type="ARBA" id="ARBA00022838"/>
    </source>
</evidence>
<dbReference type="FunFam" id="1.25.40.10:FF:002101">
    <property type="entry name" value="Pentatricopeptide repeat-containing protein At3g53700, chloroplastic"/>
    <property type="match status" value="1"/>
</dbReference>
<dbReference type="Pfam" id="PF13041">
    <property type="entry name" value="PPR_2"/>
    <property type="match status" value="7"/>
</dbReference>
<feature type="repeat" description="PPR" evidence="12">
    <location>
        <begin position="704"/>
        <end position="739"/>
    </location>
</feature>
<evidence type="ECO:0000313" key="14">
    <source>
        <dbReference type="Proteomes" id="UP000813462"/>
    </source>
</evidence>
<evidence type="ECO:0000256" key="10">
    <source>
        <dbReference type="ARBA" id="ARBA00023306"/>
    </source>
</evidence>
<evidence type="ECO:0000256" key="9">
    <source>
        <dbReference type="ARBA" id="ARBA00023242"/>
    </source>
</evidence>